<dbReference type="EMBL" id="JAYJJT010000006">
    <property type="protein sequence ID" value="MEB3049477.1"/>
    <property type="molecule type" value="Genomic_DNA"/>
</dbReference>
<sequence length="471" mass="52585">MTETDGNAKVLVVSLHHPELIRGGAQQVAYELFKGLQVEPGIQPVLLASTDSEYPALHKPGACITGFDQRPDEYLFISQEYNGLWHRTSSVRLVDAYREFLETIRPDIVHFHHFLTYGIDLLSLTKRVLPDARLVFTFHEFLSICMANGHMVRTFDKSLCSGASPVRCHQCFPDLPPEHFALRKMWFMRHLGEVDVFTCPSSFMVDRYVAWGIDPDKIRHVSNGQADCTHGLALPVSDGPKNRFGFFGQMVDIKGVRIILEAVAILREQGFTDLTVEVNGDNLRYATPAAAKEIQDFLAEENERPFGERIVRSNGPYQVDQLASRMARVDWCIVPSLWDEAFALVVSEAWAFRRPVICSDVGALAERVNDNINGIHFTRGDPHALATVMRRAATEAGLWERFCAALPEPPALDTMVAGFLDVYGLKQTSSRSSVQRLVSPGRATIGSDATAKTQRPSRRPQRTSNLTGGSE</sequence>
<feature type="domain" description="Glycosyltransferase subfamily 4-like N-terminal" evidence="4">
    <location>
        <begin position="23"/>
        <end position="224"/>
    </location>
</feature>
<feature type="region of interest" description="Disordered" evidence="3">
    <location>
        <begin position="436"/>
        <end position="471"/>
    </location>
</feature>
<dbReference type="PANTHER" id="PTHR12526:SF630">
    <property type="entry name" value="GLYCOSYLTRANSFERASE"/>
    <property type="match status" value="1"/>
</dbReference>
<dbReference type="InterPro" id="IPR028098">
    <property type="entry name" value="Glyco_trans_4-like_N"/>
</dbReference>
<evidence type="ECO:0000259" key="4">
    <source>
        <dbReference type="Pfam" id="PF13439"/>
    </source>
</evidence>
<accession>A0ABU5YHH9</accession>
<feature type="compositionally biased region" description="Polar residues" evidence="3">
    <location>
        <begin position="462"/>
        <end position="471"/>
    </location>
</feature>
<evidence type="ECO:0000256" key="2">
    <source>
        <dbReference type="ARBA" id="ARBA00022679"/>
    </source>
</evidence>
<keyword evidence="6" id="KW-1185">Reference proteome</keyword>
<evidence type="ECO:0000313" key="5">
    <source>
        <dbReference type="EMBL" id="MEB3049477.1"/>
    </source>
</evidence>
<dbReference type="PANTHER" id="PTHR12526">
    <property type="entry name" value="GLYCOSYLTRANSFERASE"/>
    <property type="match status" value="1"/>
</dbReference>
<dbReference type="RefSeq" id="WP_224863468.1">
    <property type="nucleotide sequence ID" value="NZ_JAYJJT010000006.1"/>
</dbReference>
<dbReference type="SUPFAM" id="SSF53756">
    <property type="entry name" value="UDP-Glycosyltransferase/glycogen phosphorylase"/>
    <property type="match status" value="1"/>
</dbReference>
<evidence type="ECO:0000256" key="3">
    <source>
        <dbReference type="SAM" id="MobiDB-lite"/>
    </source>
</evidence>
<comment type="caution">
    <text evidence="5">The sequence shown here is derived from an EMBL/GenBank/DDBJ whole genome shotgun (WGS) entry which is preliminary data.</text>
</comment>
<keyword evidence="2 5" id="KW-0808">Transferase</keyword>
<dbReference type="EC" id="2.4.-.-" evidence="5"/>
<reference evidence="5 6" key="1">
    <citation type="submission" date="2023-12" db="EMBL/GenBank/DDBJ databases">
        <title>Description of new species of Mycobacterium terrae complex isolated from sewage at the Sao Paulo Zoological Park Foundation in Brazil.</title>
        <authorList>
            <person name="Romagnoli C.L."/>
            <person name="Conceicao E.C."/>
            <person name="Machado E."/>
            <person name="Barreto L.B.P.F."/>
            <person name="Sharma A."/>
            <person name="Silva N.M."/>
            <person name="Marques L.E."/>
            <person name="Juliana M.A."/>
            <person name="Lourenco M.C.S."/>
            <person name="Digiampietri L.A."/>
            <person name="Suffys P.N."/>
            <person name="Viana-Niero C."/>
        </authorList>
    </citation>
    <scope>NUCLEOTIDE SEQUENCE [LARGE SCALE GENOMIC DNA]</scope>
    <source>
        <strain evidence="5 6">MYC123</strain>
    </source>
</reference>
<evidence type="ECO:0000313" key="6">
    <source>
        <dbReference type="Proteomes" id="UP001299046"/>
    </source>
</evidence>
<protein>
    <submittedName>
        <fullName evidence="5">Glycosyltransferase</fullName>
        <ecNumber evidence="5">2.4.-.-</ecNumber>
    </submittedName>
</protein>
<organism evidence="5 6">
    <name type="scientific">[Mycobacterium] zoologicum</name>
    <dbReference type="NCBI Taxonomy" id="2872311"/>
    <lineage>
        <taxon>Bacteria</taxon>
        <taxon>Bacillati</taxon>
        <taxon>Actinomycetota</taxon>
        <taxon>Actinomycetes</taxon>
        <taxon>Mycobacteriales</taxon>
        <taxon>Mycobacteriaceae</taxon>
        <taxon>Mycolicibacter</taxon>
    </lineage>
</organism>
<dbReference type="GO" id="GO:0016757">
    <property type="term" value="F:glycosyltransferase activity"/>
    <property type="evidence" value="ECO:0007669"/>
    <property type="project" value="UniProtKB-KW"/>
</dbReference>
<evidence type="ECO:0000256" key="1">
    <source>
        <dbReference type="ARBA" id="ARBA00022676"/>
    </source>
</evidence>
<gene>
    <name evidence="5" type="ORF">KV112_06940</name>
</gene>
<dbReference type="Proteomes" id="UP001299046">
    <property type="component" value="Unassembled WGS sequence"/>
</dbReference>
<dbReference type="Pfam" id="PF13439">
    <property type="entry name" value="Glyco_transf_4"/>
    <property type="match status" value="1"/>
</dbReference>
<proteinExistence type="predicted"/>
<dbReference type="Gene3D" id="3.40.50.2000">
    <property type="entry name" value="Glycogen Phosphorylase B"/>
    <property type="match status" value="2"/>
</dbReference>
<keyword evidence="1 5" id="KW-0328">Glycosyltransferase</keyword>
<dbReference type="Pfam" id="PF13692">
    <property type="entry name" value="Glyco_trans_1_4"/>
    <property type="match status" value="1"/>
</dbReference>
<name>A0ABU5YHH9_9MYCO</name>